<organism evidence="10 11">
    <name type="scientific">Myroides odoratus</name>
    <name type="common">Flavobacterium odoratum</name>
    <dbReference type="NCBI Taxonomy" id="256"/>
    <lineage>
        <taxon>Bacteria</taxon>
        <taxon>Pseudomonadati</taxon>
        <taxon>Bacteroidota</taxon>
        <taxon>Flavobacteriia</taxon>
        <taxon>Flavobacteriales</taxon>
        <taxon>Flavobacteriaceae</taxon>
        <taxon>Myroides</taxon>
    </lineage>
</organism>
<reference evidence="10 11" key="1">
    <citation type="submission" date="2018-06" db="EMBL/GenBank/DDBJ databases">
        <authorList>
            <consortium name="Pathogen Informatics"/>
            <person name="Doyle S."/>
        </authorList>
    </citation>
    <scope>NUCLEOTIDE SEQUENCE [LARGE SCALE GENOMIC DNA]</scope>
    <source>
        <strain evidence="10 11">NCTC11179</strain>
    </source>
</reference>
<feature type="transmembrane region" description="Helical" evidence="9">
    <location>
        <begin position="131"/>
        <end position="151"/>
    </location>
</feature>
<evidence type="ECO:0000256" key="7">
    <source>
        <dbReference type="ARBA" id="ARBA00023136"/>
    </source>
</evidence>
<feature type="transmembrane region" description="Helical" evidence="9">
    <location>
        <begin position="20"/>
        <end position="39"/>
    </location>
</feature>
<protein>
    <submittedName>
        <fullName evidence="10">Predicted transporter component</fullName>
    </submittedName>
</protein>
<name>A0A378U2Z6_MYROD</name>
<dbReference type="GO" id="GO:0005886">
    <property type="term" value="C:plasma membrane"/>
    <property type="evidence" value="ECO:0007669"/>
    <property type="project" value="UniProtKB-SubCell"/>
</dbReference>
<evidence type="ECO:0000313" key="10">
    <source>
        <dbReference type="EMBL" id="STZ69034.1"/>
    </source>
</evidence>
<dbReference type="Proteomes" id="UP000255024">
    <property type="component" value="Unassembled WGS sequence"/>
</dbReference>
<comment type="similarity">
    <text evidence="8">Belongs to the TsuA/YedE (TC 9.B.102) family.</text>
</comment>
<dbReference type="AlphaFoldDB" id="A0A378U2Z6"/>
<comment type="subcellular location">
    <subcellularLocation>
        <location evidence="1">Cell inner membrane</location>
        <topology evidence="1">Multi-pass membrane protein</topology>
    </subcellularLocation>
</comment>
<accession>A0A378U2Z6</accession>
<evidence type="ECO:0000256" key="2">
    <source>
        <dbReference type="ARBA" id="ARBA00022448"/>
    </source>
</evidence>
<keyword evidence="6 9" id="KW-1133">Transmembrane helix</keyword>
<proteinExistence type="inferred from homology"/>
<dbReference type="PANTHER" id="PTHR30574">
    <property type="entry name" value="INNER MEMBRANE PROTEIN YEDE"/>
    <property type="match status" value="1"/>
</dbReference>
<sequence length="197" mass="21752">MPHTKLNRRVMIHWIYEPWPWYIGGLFIATTLVLLLFMGKTFGFSSNLRTMCSMMGAGKTCDFFCFNWKAQTWNLLFLVGTILGGFIAYHFLSVDAAAVPLGENTIQKLNKLGFESAGKTYVPTELYGDDAFSSIKTILLLLVAGFFVGFGSRYAGGCTSGHAISGLSNFQLPSLIAVIGFFIGGLIMVHLIFPFLF</sequence>
<dbReference type="PANTHER" id="PTHR30574:SF1">
    <property type="entry name" value="SULPHUR TRANSPORT DOMAIN-CONTAINING PROTEIN"/>
    <property type="match status" value="1"/>
</dbReference>
<dbReference type="InterPro" id="IPR007272">
    <property type="entry name" value="Sulf_transp_TsuA/YedE"/>
</dbReference>
<keyword evidence="5 9" id="KW-0812">Transmembrane</keyword>
<keyword evidence="3" id="KW-1003">Cell membrane</keyword>
<keyword evidence="7 9" id="KW-0472">Membrane</keyword>
<evidence type="ECO:0000256" key="4">
    <source>
        <dbReference type="ARBA" id="ARBA00022519"/>
    </source>
</evidence>
<keyword evidence="11" id="KW-1185">Reference proteome</keyword>
<gene>
    <name evidence="10" type="ORF">NCTC11179_02524</name>
</gene>
<evidence type="ECO:0000256" key="1">
    <source>
        <dbReference type="ARBA" id="ARBA00004429"/>
    </source>
</evidence>
<feature type="transmembrane region" description="Helical" evidence="9">
    <location>
        <begin position="73"/>
        <end position="92"/>
    </location>
</feature>
<keyword evidence="2" id="KW-0813">Transport</keyword>
<evidence type="ECO:0000256" key="3">
    <source>
        <dbReference type="ARBA" id="ARBA00022475"/>
    </source>
</evidence>
<evidence type="ECO:0000313" key="11">
    <source>
        <dbReference type="Proteomes" id="UP000255024"/>
    </source>
</evidence>
<dbReference type="Pfam" id="PF04143">
    <property type="entry name" value="Sulf_transp"/>
    <property type="match status" value="1"/>
</dbReference>
<dbReference type="EMBL" id="UGQL01000002">
    <property type="protein sequence ID" value="STZ69034.1"/>
    <property type="molecule type" value="Genomic_DNA"/>
</dbReference>
<keyword evidence="4" id="KW-0997">Cell inner membrane</keyword>
<evidence type="ECO:0000256" key="6">
    <source>
        <dbReference type="ARBA" id="ARBA00022989"/>
    </source>
</evidence>
<feature type="transmembrane region" description="Helical" evidence="9">
    <location>
        <begin position="172"/>
        <end position="193"/>
    </location>
</feature>
<evidence type="ECO:0000256" key="8">
    <source>
        <dbReference type="ARBA" id="ARBA00035655"/>
    </source>
</evidence>
<evidence type="ECO:0000256" key="5">
    <source>
        <dbReference type="ARBA" id="ARBA00022692"/>
    </source>
</evidence>
<evidence type="ECO:0000256" key="9">
    <source>
        <dbReference type="SAM" id="Phobius"/>
    </source>
</evidence>